<sequence length="141" mass="15746">MYRFTVSLSVFVHIDHHGKSIGSCLMDKILGLLDPEYLERGGYEIEGEELEAVGSPARSIKSIIISLPHEETTQGANRLEWMTQWLATLGFKEHGFLPDIGSKLRHVINLAIFYRQTSAVLDHAKPPAVVLPVCSARSARY</sequence>
<dbReference type="Gene3D" id="3.40.630.30">
    <property type="match status" value="1"/>
</dbReference>
<name>N1PW76_DOTSN</name>
<reference evidence="1 2" key="2">
    <citation type="journal article" date="2012" name="PLoS Pathog.">
        <title>Diverse lifestyles and strategies of plant pathogenesis encoded in the genomes of eighteen Dothideomycetes fungi.</title>
        <authorList>
            <person name="Ohm R.A."/>
            <person name="Feau N."/>
            <person name="Henrissat B."/>
            <person name="Schoch C.L."/>
            <person name="Horwitz B.A."/>
            <person name="Barry K.W."/>
            <person name="Condon B.J."/>
            <person name="Copeland A.C."/>
            <person name="Dhillon B."/>
            <person name="Glaser F."/>
            <person name="Hesse C.N."/>
            <person name="Kosti I."/>
            <person name="LaButti K."/>
            <person name="Lindquist E.A."/>
            <person name="Lucas S."/>
            <person name="Salamov A.A."/>
            <person name="Bradshaw R.E."/>
            <person name="Ciuffetti L."/>
            <person name="Hamelin R.C."/>
            <person name="Kema G.H.J."/>
            <person name="Lawrence C."/>
            <person name="Scott J.A."/>
            <person name="Spatafora J.W."/>
            <person name="Turgeon B.G."/>
            <person name="de Wit P.J.G.M."/>
            <person name="Zhong S."/>
            <person name="Goodwin S.B."/>
            <person name="Grigoriev I.V."/>
        </authorList>
    </citation>
    <scope>NUCLEOTIDE SEQUENCE [LARGE SCALE GENOMIC DNA]</scope>
    <source>
        <strain evidence="2">NZE10 / CBS 128990</strain>
    </source>
</reference>
<keyword evidence="2" id="KW-1185">Reference proteome</keyword>
<evidence type="ECO:0000313" key="2">
    <source>
        <dbReference type="Proteomes" id="UP000016933"/>
    </source>
</evidence>
<organism evidence="1 2">
    <name type="scientific">Dothistroma septosporum (strain NZE10 / CBS 128990)</name>
    <name type="common">Red band needle blight fungus</name>
    <name type="synonym">Mycosphaerella pini</name>
    <dbReference type="NCBI Taxonomy" id="675120"/>
    <lineage>
        <taxon>Eukaryota</taxon>
        <taxon>Fungi</taxon>
        <taxon>Dikarya</taxon>
        <taxon>Ascomycota</taxon>
        <taxon>Pezizomycotina</taxon>
        <taxon>Dothideomycetes</taxon>
        <taxon>Dothideomycetidae</taxon>
        <taxon>Mycosphaerellales</taxon>
        <taxon>Mycosphaerellaceae</taxon>
        <taxon>Dothistroma</taxon>
    </lineage>
</organism>
<dbReference type="AlphaFoldDB" id="N1PW76"/>
<accession>N1PW76</accession>
<dbReference type="STRING" id="675120.N1PW76"/>
<gene>
    <name evidence="1" type="ORF">DOTSEDRAFT_69536</name>
</gene>
<dbReference type="HOGENOM" id="CLU_1825239_0_0_1"/>
<dbReference type="Proteomes" id="UP000016933">
    <property type="component" value="Unassembled WGS sequence"/>
</dbReference>
<dbReference type="EMBL" id="KB446536">
    <property type="protein sequence ID" value="EME47617.1"/>
    <property type="molecule type" value="Genomic_DNA"/>
</dbReference>
<proteinExistence type="predicted"/>
<evidence type="ECO:0000313" key="1">
    <source>
        <dbReference type="EMBL" id="EME47617.1"/>
    </source>
</evidence>
<reference evidence="2" key="1">
    <citation type="journal article" date="2012" name="PLoS Genet.">
        <title>The genomes of the fungal plant pathogens Cladosporium fulvum and Dothistroma septosporum reveal adaptation to different hosts and lifestyles but also signatures of common ancestry.</title>
        <authorList>
            <person name="de Wit P.J.G.M."/>
            <person name="van der Burgt A."/>
            <person name="Oekmen B."/>
            <person name="Stergiopoulos I."/>
            <person name="Abd-Elsalam K.A."/>
            <person name="Aerts A.L."/>
            <person name="Bahkali A.H."/>
            <person name="Beenen H.G."/>
            <person name="Chettri P."/>
            <person name="Cox M.P."/>
            <person name="Datema E."/>
            <person name="de Vries R.P."/>
            <person name="Dhillon B."/>
            <person name="Ganley A.R."/>
            <person name="Griffiths S.A."/>
            <person name="Guo Y."/>
            <person name="Hamelin R.C."/>
            <person name="Henrissat B."/>
            <person name="Kabir M.S."/>
            <person name="Jashni M.K."/>
            <person name="Kema G."/>
            <person name="Klaubauf S."/>
            <person name="Lapidus A."/>
            <person name="Levasseur A."/>
            <person name="Lindquist E."/>
            <person name="Mehrabi R."/>
            <person name="Ohm R.A."/>
            <person name="Owen T.J."/>
            <person name="Salamov A."/>
            <person name="Schwelm A."/>
            <person name="Schijlen E."/>
            <person name="Sun H."/>
            <person name="van den Burg H.A."/>
            <person name="van Ham R.C.H.J."/>
            <person name="Zhang S."/>
            <person name="Goodwin S.B."/>
            <person name="Grigoriev I.V."/>
            <person name="Collemare J."/>
            <person name="Bradshaw R.E."/>
        </authorList>
    </citation>
    <scope>NUCLEOTIDE SEQUENCE [LARGE SCALE GENOMIC DNA]</scope>
    <source>
        <strain evidence="2">NZE10 / CBS 128990</strain>
    </source>
</reference>
<dbReference type="OrthoDB" id="2129362at2759"/>
<protein>
    <recommendedName>
        <fullName evidence="3">N-acetyltransferase domain-containing protein</fullName>
    </recommendedName>
</protein>
<dbReference type="eggNOG" id="ENOG502SV8I">
    <property type="taxonomic scope" value="Eukaryota"/>
</dbReference>
<evidence type="ECO:0008006" key="3">
    <source>
        <dbReference type="Google" id="ProtNLM"/>
    </source>
</evidence>